<feature type="region of interest" description="Disordered" evidence="2">
    <location>
        <begin position="412"/>
        <end position="447"/>
    </location>
</feature>
<feature type="compositionally biased region" description="Low complexity" evidence="2">
    <location>
        <begin position="714"/>
        <end position="730"/>
    </location>
</feature>
<evidence type="ECO:0000313" key="3">
    <source>
        <dbReference type="EMBL" id="EAR95921.1"/>
    </source>
</evidence>
<feature type="region of interest" description="Disordered" evidence="2">
    <location>
        <begin position="288"/>
        <end position="316"/>
    </location>
</feature>
<dbReference type="HOGENOM" id="CLU_316319_0_0_1"/>
<feature type="coiled-coil region" evidence="1">
    <location>
        <begin position="448"/>
        <end position="475"/>
    </location>
</feature>
<feature type="compositionally biased region" description="Basic and acidic residues" evidence="2">
    <location>
        <begin position="306"/>
        <end position="316"/>
    </location>
</feature>
<gene>
    <name evidence="3" type="ORF">TTHERM_00819590</name>
</gene>
<feature type="region of interest" description="Disordered" evidence="2">
    <location>
        <begin position="714"/>
        <end position="742"/>
    </location>
</feature>
<dbReference type="RefSeq" id="XP_001016166.1">
    <property type="nucleotide sequence ID" value="XM_001016166.1"/>
</dbReference>
<reference evidence="4" key="1">
    <citation type="journal article" date="2006" name="PLoS Biol.">
        <title>Macronuclear genome sequence of the ciliate Tetrahymena thermophila, a model eukaryote.</title>
        <authorList>
            <person name="Eisen J.A."/>
            <person name="Coyne R.S."/>
            <person name="Wu M."/>
            <person name="Wu D."/>
            <person name="Thiagarajan M."/>
            <person name="Wortman J.R."/>
            <person name="Badger J.H."/>
            <person name="Ren Q."/>
            <person name="Amedeo P."/>
            <person name="Jones K.M."/>
            <person name="Tallon L.J."/>
            <person name="Delcher A.L."/>
            <person name="Salzberg S.L."/>
            <person name="Silva J.C."/>
            <person name="Haas B.J."/>
            <person name="Majoros W.H."/>
            <person name="Farzad M."/>
            <person name="Carlton J.M."/>
            <person name="Smith R.K. Jr."/>
            <person name="Garg J."/>
            <person name="Pearlman R.E."/>
            <person name="Karrer K.M."/>
            <person name="Sun L."/>
            <person name="Manning G."/>
            <person name="Elde N.C."/>
            <person name="Turkewitz A.P."/>
            <person name="Asai D.J."/>
            <person name="Wilkes D.E."/>
            <person name="Wang Y."/>
            <person name="Cai H."/>
            <person name="Collins K."/>
            <person name="Stewart B.A."/>
            <person name="Lee S.R."/>
            <person name="Wilamowska K."/>
            <person name="Weinberg Z."/>
            <person name="Ruzzo W.L."/>
            <person name="Wloga D."/>
            <person name="Gaertig J."/>
            <person name="Frankel J."/>
            <person name="Tsao C.-C."/>
            <person name="Gorovsky M.A."/>
            <person name="Keeling P.J."/>
            <person name="Waller R.F."/>
            <person name="Patron N.J."/>
            <person name="Cherry J.M."/>
            <person name="Stover N.A."/>
            <person name="Krieger C.J."/>
            <person name="del Toro C."/>
            <person name="Ryder H.F."/>
            <person name="Williamson S.C."/>
            <person name="Barbeau R.A."/>
            <person name="Hamilton E.P."/>
            <person name="Orias E."/>
        </authorList>
    </citation>
    <scope>NUCLEOTIDE SEQUENCE [LARGE SCALE GENOMIC DNA]</scope>
    <source>
        <strain evidence="4">SB210</strain>
    </source>
</reference>
<evidence type="ECO:0000313" key="4">
    <source>
        <dbReference type="Proteomes" id="UP000009168"/>
    </source>
</evidence>
<keyword evidence="1" id="KW-0175">Coiled coil</keyword>
<evidence type="ECO:0000256" key="2">
    <source>
        <dbReference type="SAM" id="MobiDB-lite"/>
    </source>
</evidence>
<dbReference type="KEGG" id="tet:TTHERM_00819590"/>
<feature type="compositionally biased region" description="Polar residues" evidence="2">
    <location>
        <begin position="290"/>
        <end position="305"/>
    </location>
</feature>
<organism evidence="3 4">
    <name type="scientific">Tetrahymena thermophila (strain SB210)</name>
    <dbReference type="NCBI Taxonomy" id="312017"/>
    <lineage>
        <taxon>Eukaryota</taxon>
        <taxon>Sar</taxon>
        <taxon>Alveolata</taxon>
        <taxon>Ciliophora</taxon>
        <taxon>Intramacronucleata</taxon>
        <taxon>Oligohymenophorea</taxon>
        <taxon>Hymenostomatida</taxon>
        <taxon>Tetrahymenina</taxon>
        <taxon>Tetrahymenidae</taxon>
        <taxon>Tetrahymena</taxon>
    </lineage>
</organism>
<feature type="coiled-coil region" evidence="1">
    <location>
        <begin position="343"/>
        <end position="370"/>
    </location>
</feature>
<dbReference type="EMBL" id="GG662700">
    <property type="protein sequence ID" value="EAR95921.1"/>
    <property type="molecule type" value="Genomic_DNA"/>
</dbReference>
<keyword evidence="4" id="KW-1185">Reference proteome</keyword>
<feature type="region of interest" description="Disordered" evidence="2">
    <location>
        <begin position="669"/>
        <end position="695"/>
    </location>
</feature>
<dbReference type="InParanoid" id="Q23H87"/>
<dbReference type="Proteomes" id="UP000009168">
    <property type="component" value="Unassembled WGS sequence"/>
</dbReference>
<proteinExistence type="predicted"/>
<dbReference type="AlphaFoldDB" id="Q23H87"/>
<feature type="compositionally biased region" description="Low complexity" evidence="2">
    <location>
        <begin position="412"/>
        <end position="442"/>
    </location>
</feature>
<sequence>MSVLSNLAKKYYDEEKSKAIDKFTFIFQSEKDEDMDIKQLQTAKVYHIIDEPQFNENDQMYSKVNSRLNSGLQNTINSIKRQKKFLQFNQNQQMSEQQIQRQILFEKKGKEIKENMIQQKKDKVNKIKNQSETIFKQQEEIAKNVIDIHKKGHLVYVDYGESQEKGLQGIKEFKQSPKQSDLEAIAYSDIIAKTQKFLDQEEVYKQIKRDLQFKFNINGDKNDSLSEYYDQVDDQQLLNKRNNSNEIQKKNSISKKIRELVEGDIDFQVTKEQKKKLNKDLLKYLKSESENPNNEIQNKSGVSTTPDKKLKESSVEKMISKPQKILKNSLSAIQGKLKQVVLIDKENNVKDCAENQNKEQNCKMNDDQDNVCKTEIDERQRMKVPLRVSRSQISNSQNRKQLEEEELINNQIQQNQSQPNQLSKELSQKSKNQQIQSQKNQNLENGSLKNLVNQKSKLQNKIEQQKIKFGELLNQIQFITNQKKSSNSPDQQQQLHQTKKQQISATDINLLNNVKKVNENQISVNMAYPNNISSNNSMHGVKLPQIGSNSKQINNSSQIIQQSNSSQRRQLSGQRNFYSVHNNNNSSFLDQNQSQQQVNNFQNEINNNVIIGNQKKVDVSVSSRLKRRNSGLKQNSNKINKNFSALDSSIQSLVDASFVKLIDVKQVKSEGNPNRKNRSHKSLHTNTTANQTNLTNEATTTELLSNFNSQSLNQNSAELQQQSKQSQASSHILTENKRTNKNKILRDNFKSHQIQNTTKNTREQLRMNHSISRIEPSPILQNSTTPITNNDLVGMSFLNIQDNTTSLQENSQSIKNQLNNQSSEILKTNPSQSILNQSQNEKKRVRSKTLHDAEILLNRIKKMTANNHELQEQIEDQINSFSFNKVKQRQIQILKTFKDQKVPDIVKKRLHHDFINILSMCQS</sequence>
<accession>Q23H87</accession>
<evidence type="ECO:0000256" key="1">
    <source>
        <dbReference type="SAM" id="Coils"/>
    </source>
</evidence>
<protein>
    <submittedName>
        <fullName evidence="3">Uncharacterized protein</fullName>
    </submittedName>
</protein>
<feature type="compositionally biased region" description="Low complexity" evidence="2">
    <location>
        <begin position="685"/>
        <end position="695"/>
    </location>
</feature>
<dbReference type="GeneID" id="7846390"/>
<feature type="coiled-coil region" evidence="1">
    <location>
        <begin position="853"/>
        <end position="880"/>
    </location>
</feature>
<name>Q23H87_TETTS</name>